<evidence type="ECO:0000313" key="9">
    <source>
        <dbReference type="EMBL" id="KAB4486998.1"/>
    </source>
</evidence>
<keyword evidence="7" id="KW-0032">Aminotransferase</keyword>
<dbReference type="PROSITE" id="PS00599">
    <property type="entry name" value="AA_TRANSFER_CLASS_2"/>
    <property type="match status" value="1"/>
</dbReference>
<dbReference type="InterPro" id="IPR001917">
    <property type="entry name" value="Aminotrans_II_pyridoxalP_BS"/>
</dbReference>
<reference evidence="11 12" key="1">
    <citation type="journal article" date="2019" name="Nat. Med.">
        <title>A library of human gut bacterial isolates paired with longitudinal multiomics data enables mechanistic microbiome research.</title>
        <authorList>
            <person name="Poyet M."/>
            <person name="Groussin M."/>
            <person name="Gibbons S.M."/>
            <person name="Avila-Pacheco J."/>
            <person name="Jiang X."/>
            <person name="Kearney S.M."/>
            <person name="Perrotta A.R."/>
            <person name="Berdy B."/>
            <person name="Zhao S."/>
            <person name="Lieberman T.D."/>
            <person name="Swanson P.K."/>
            <person name="Smith M."/>
            <person name="Roesemann S."/>
            <person name="Alexander J.E."/>
            <person name="Rich S.A."/>
            <person name="Livny J."/>
            <person name="Vlamakis H."/>
            <person name="Clish C."/>
            <person name="Bullock K."/>
            <person name="Deik A."/>
            <person name="Scott J."/>
            <person name="Pierce K.A."/>
            <person name="Xavier R.J."/>
            <person name="Alm E.J."/>
        </authorList>
    </citation>
    <scope>NUCLEOTIDE SEQUENCE [LARGE SCALE GENOMIC DNA]</scope>
    <source>
        <strain evidence="9 11">BIOML-A162</strain>
        <strain evidence="8 13">BIOML-A165</strain>
        <strain evidence="7 12">BIOML-A188</strain>
    </source>
</reference>
<dbReference type="Pfam" id="PF00155">
    <property type="entry name" value="Aminotran_1_2"/>
    <property type="match status" value="1"/>
</dbReference>
<feature type="domain" description="Aminotransferase class I/classII large" evidence="6">
    <location>
        <begin position="67"/>
        <end position="407"/>
    </location>
</feature>
<dbReference type="EMBL" id="CP083685">
    <property type="protein sequence ID" value="UYU88885.1"/>
    <property type="molecule type" value="Genomic_DNA"/>
</dbReference>
<evidence type="ECO:0000313" key="10">
    <source>
        <dbReference type="EMBL" id="UYU88885.1"/>
    </source>
</evidence>
<dbReference type="AlphaFoldDB" id="A0A6I7MK50"/>
<dbReference type="EMBL" id="WCSY01000015">
    <property type="protein sequence ID" value="KAB4310434.1"/>
    <property type="molecule type" value="Genomic_DNA"/>
</dbReference>
<dbReference type="RefSeq" id="WP_072066545.1">
    <property type="nucleotide sequence ID" value="NZ_CP075193.1"/>
</dbReference>
<evidence type="ECO:0000313" key="13">
    <source>
        <dbReference type="Proteomes" id="UP000460317"/>
    </source>
</evidence>
<dbReference type="Proteomes" id="UP000460317">
    <property type="component" value="Unassembled WGS sequence"/>
</dbReference>
<dbReference type="Gene3D" id="3.90.1150.10">
    <property type="entry name" value="Aspartate Aminotransferase, domain 1"/>
    <property type="match status" value="1"/>
</dbReference>
<dbReference type="PANTHER" id="PTHR13693">
    <property type="entry name" value="CLASS II AMINOTRANSFERASE/8-AMINO-7-OXONONANOATE SYNTHASE"/>
    <property type="match status" value="1"/>
</dbReference>
<accession>A0A6I7MK50</accession>
<reference evidence="10" key="2">
    <citation type="submission" date="2021-06" db="EMBL/GenBank/DDBJ databases">
        <title>Interrogation of the integrated mobile genetic elements in gut-associated Bacteroides with a consensus prediction approach.</title>
        <authorList>
            <person name="Campbell D.E."/>
            <person name="Leigh J.R."/>
            <person name="Kim T."/>
            <person name="England W."/>
            <person name="Whitaker R.J."/>
            <person name="Degnan P.H."/>
        </authorList>
    </citation>
    <scope>NUCLEOTIDE SEQUENCE</scope>
    <source>
        <strain evidence="10">VPI-3443</strain>
    </source>
</reference>
<dbReference type="GO" id="GO:0008483">
    <property type="term" value="F:transaminase activity"/>
    <property type="evidence" value="ECO:0007669"/>
    <property type="project" value="UniProtKB-KW"/>
</dbReference>
<dbReference type="InterPro" id="IPR004839">
    <property type="entry name" value="Aminotransferase_I/II_large"/>
</dbReference>
<evidence type="ECO:0000256" key="1">
    <source>
        <dbReference type="ARBA" id="ARBA00001933"/>
    </source>
</evidence>
<dbReference type="GO" id="GO:0030170">
    <property type="term" value="F:pyridoxal phosphate binding"/>
    <property type="evidence" value="ECO:0007669"/>
    <property type="project" value="InterPro"/>
</dbReference>
<evidence type="ECO:0000256" key="5">
    <source>
        <dbReference type="RuleBase" id="RU003693"/>
    </source>
</evidence>
<proteinExistence type="inferred from homology"/>
<comment type="similarity">
    <text evidence="5">Belongs to the class-II pyridoxal-phosphate-dependent aminotransferase family.</text>
</comment>
<dbReference type="CDD" id="cd06454">
    <property type="entry name" value="KBL_like"/>
    <property type="match status" value="1"/>
</dbReference>
<dbReference type="EMBL" id="WCSB01000002">
    <property type="protein sequence ID" value="KAB4454767.1"/>
    <property type="molecule type" value="Genomic_DNA"/>
</dbReference>
<dbReference type="SUPFAM" id="SSF53383">
    <property type="entry name" value="PLP-dependent transferases"/>
    <property type="match status" value="1"/>
</dbReference>
<dbReference type="InterPro" id="IPR015424">
    <property type="entry name" value="PyrdxlP-dep_Trfase"/>
</dbReference>
<name>A0A6I7MK50_BACT4</name>
<dbReference type="Proteomes" id="UP000436858">
    <property type="component" value="Unassembled WGS sequence"/>
</dbReference>
<keyword evidence="3 7" id="KW-0808">Transferase</keyword>
<sequence>MSYIVNLTGNRTSKDGSIMGKVHDFKEEMALHEQSELNVYRKHPQLTACDRRVTVYNRHTQQKVQAIMFGSNSYLGATIFPEAIQKAIEVTKEFGIGSGGVPLLTGTSIYQEELEKLIAKISGMDDTILFSSGYTANLGVISGLIRPNNLIIHDKLDHASLLDGTVMSGAKMIRYKHGDINDLERLLKDNSPQYPNGILVVTDGVFSMDGDIAKLPQILEITRKYDAILLVDEAHATGVIGDKGAGTLSHYGITDRKNIILTGTLSKAIGTVGGYITASQDVIDYLRIYARSNMFSTSLPPSVCAAAIEVIKVMQSTEIVEHLKQNAEYLQNKLKSEGFNIMNTETPIIPLVVGDQAILTQLAKDAFDSGFIINPIFPPAVPANLTRFRISVMASHTQKDMDMLVELIIKLFEKYDISRFVK</sequence>
<evidence type="ECO:0000313" key="8">
    <source>
        <dbReference type="EMBL" id="KAB4454767.1"/>
    </source>
</evidence>
<evidence type="ECO:0000259" key="6">
    <source>
        <dbReference type="Pfam" id="PF00155"/>
    </source>
</evidence>
<dbReference type="EMBL" id="WCRY01000002">
    <property type="protein sequence ID" value="KAB4486998.1"/>
    <property type="molecule type" value="Genomic_DNA"/>
</dbReference>
<protein>
    <submittedName>
        <fullName evidence="7">Pyridoxal phosphate-dependent aminotransferase family protein</fullName>
    </submittedName>
</protein>
<comment type="pathway">
    <text evidence="2">Lipid metabolism.</text>
</comment>
<dbReference type="InterPro" id="IPR015421">
    <property type="entry name" value="PyrdxlP-dep_Trfase_major"/>
</dbReference>
<evidence type="ECO:0000313" key="7">
    <source>
        <dbReference type="EMBL" id="KAB4310434.1"/>
    </source>
</evidence>
<comment type="cofactor">
    <cofactor evidence="1 5">
        <name>pyridoxal 5'-phosphate</name>
        <dbReference type="ChEBI" id="CHEBI:597326"/>
    </cofactor>
</comment>
<dbReference type="Gene3D" id="3.40.640.10">
    <property type="entry name" value="Type I PLP-dependent aspartate aminotransferase-like (Major domain)"/>
    <property type="match status" value="1"/>
</dbReference>
<gene>
    <name evidence="9" type="ORF">GAN91_03040</name>
    <name evidence="8" type="ORF">GAN93_03650</name>
    <name evidence="7" type="ORF">GAO51_16460</name>
    <name evidence="10" type="ORF">KQP74_13030</name>
</gene>
<evidence type="ECO:0000256" key="2">
    <source>
        <dbReference type="ARBA" id="ARBA00005189"/>
    </source>
</evidence>
<evidence type="ECO:0000256" key="3">
    <source>
        <dbReference type="ARBA" id="ARBA00022679"/>
    </source>
</evidence>
<evidence type="ECO:0000256" key="4">
    <source>
        <dbReference type="ARBA" id="ARBA00022898"/>
    </source>
</evidence>
<evidence type="ECO:0000313" key="11">
    <source>
        <dbReference type="Proteomes" id="UP000436858"/>
    </source>
</evidence>
<dbReference type="Proteomes" id="UP001162960">
    <property type="component" value="Chromosome"/>
</dbReference>
<evidence type="ECO:0000313" key="12">
    <source>
        <dbReference type="Proteomes" id="UP000440614"/>
    </source>
</evidence>
<dbReference type="InterPro" id="IPR050087">
    <property type="entry name" value="AON_synthase_class-II"/>
</dbReference>
<keyword evidence="4 5" id="KW-0663">Pyridoxal phosphate</keyword>
<dbReference type="InterPro" id="IPR015422">
    <property type="entry name" value="PyrdxlP-dep_Trfase_small"/>
</dbReference>
<organism evidence="7 12">
    <name type="scientific">Bacteroides thetaiotaomicron</name>
    <dbReference type="NCBI Taxonomy" id="818"/>
    <lineage>
        <taxon>Bacteria</taxon>
        <taxon>Pseudomonadati</taxon>
        <taxon>Bacteroidota</taxon>
        <taxon>Bacteroidia</taxon>
        <taxon>Bacteroidales</taxon>
        <taxon>Bacteroidaceae</taxon>
        <taxon>Bacteroides</taxon>
    </lineage>
</organism>
<dbReference type="Proteomes" id="UP000440614">
    <property type="component" value="Unassembled WGS sequence"/>
</dbReference>